<dbReference type="Proteomes" id="UP001283361">
    <property type="component" value="Unassembled WGS sequence"/>
</dbReference>
<comment type="caution">
    <text evidence="2">The sequence shown here is derived from an EMBL/GenBank/DDBJ whole genome shotgun (WGS) entry which is preliminary data.</text>
</comment>
<name>A0AAE1E1X4_9GAST</name>
<accession>A0AAE1E1X4</accession>
<dbReference type="AlphaFoldDB" id="A0AAE1E1X4"/>
<sequence>MDKYRGTATLAALAAPALFGLQVETAMCPQAMTVYRRNAAKLSEILVSPQPLKVHGTRTQLHGEGTRNIDLPWISWVQTAGWRGKSGERGGERGKVRQALLSPNKQQAITSLTPSAAGLRENPTWPPL</sequence>
<keyword evidence="1" id="KW-0732">Signal</keyword>
<organism evidence="2 3">
    <name type="scientific">Elysia crispata</name>
    <name type="common">lettuce slug</name>
    <dbReference type="NCBI Taxonomy" id="231223"/>
    <lineage>
        <taxon>Eukaryota</taxon>
        <taxon>Metazoa</taxon>
        <taxon>Spiralia</taxon>
        <taxon>Lophotrochozoa</taxon>
        <taxon>Mollusca</taxon>
        <taxon>Gastropoda</taxon>
        <taxon>Heterobranchia</taxon>
        <taxon>Euthyneura</taxon>
        <taxon>Panpulmonata</taxon>
        <taxon>Sacoglossa</taxon>
        <taxon>Placobranchoidea</taxon>
        <taxon>Plakobranchidae</taxon>
        <taxon>Elysia</taxon>
    </lineage>
</organism>
<evidence type="ECO:0000313" key="3">
    <source>
        <dbReference type="Proteomes" id="UP001283361"/>
    </source>
</evidence>
<gene>
    <name evidence="2" type="ORF">RRG08_066301</name>
</gene>
<dbReference type="EMBL" id="JAWDGP010001536">
    <property type="protein sequence ID" value="KAK3790590.1"/>
    <property type="molecule type" value="Genomic_DNA"/>
</dbReference>
<reference evidence="2" key="1">
    <citation type="journal article" date="2023" name="G3 (Bethesda)">
        <title>A reference genome for the long-term kleptoplast-retaining sea slug Elysia crispata morphotype clarki.</title>
        <authorList>
            <person name="Eastman K.E."/>
            <person name="Pendleton A.L."/>
            <person name="Shaikh M.A."/>
            <person name="Suttiyut T."/>
            <person name="Ogas R."/>
            <person name="Tomko P."/>
            <person name="Gavelis G."/>
            <person name="Widhalm J.R."/>
            <person name="Wisecaver J.H."/>
        </authorList>
    </citation>
    <scope>NUCLEOTIDE SEQUENCE</scope>
    <source>
        <strain evidence="2">ECLA1</strain>
    </source>
</reference>
<protein>
    <submittedName>
        <fullName evidence="2">Uncharacterized protein</fullName>
    </submittedName>
</protein>
<proteinExistence type="predicted"/>
<keyword evidence="3" id="KW-1185">Reference proteome</keyword>
<feature type="chain" id="PRO_5042075631" evidence="1">
    <location>
        <begin position="26"/>
        <end position="128"/>
    </location>
</feature>
<feature type="signal peptide" evidence="1">
    <location>
        <begin position="1"/>
        <end position="25"/>
    </location>
</feature>
<evidence type="ECO:0000313" key="2">
    <source>
        <dbReference type="EMBL" id="KAK3790590.1"/>
    </source>
</evidence>
<evidence type="ECO:0000256" key="1">
    <source>
        <dbReference type="SAM" id="SignalP"/>
    </source>
</evidence>